<feature type="coiled-coil region" evidence="1">
    <location>
        <begin position="143"/>
        <end position="237"/>
    </location>
</feature>
<dbReference type="KEGG" id="soy:115875598"/>
<dbReference type="InParanoid" id="A0A6J2X7V7"/>
<proteinExistence type="predicted"/>
<protein>
    <submittedName>
        <fullName evidence="3">Uncharacterized protein LOC115875598</fullName>
    </submittedName>
</protein>
<reference evidence="3" key="1">
    <citation type="submission" date="2025-08" db="UniProtKB">
        <authorList>
            <consortium name="RefSeq"/>
        </authorList>
    </citation>
    <scope>IDENTIFICATION</scope>
    <source>
        <tissue evidence="3">Gonads</tissue>
    </source>
</reference>
<sequence>MEDKITILKSEIENLERNRGKQIEVFLKKIARLRIKLKGKDLEKFTFVDQKLFKQTEKSLDECLVKYRKLLRDVEDLQNETSLELSVLTRNEEDLRKENIELKERYQNLSCQLQDIIKTKELSLLTEKIGIAEMQAVKEKNRADHMNNLYDLVKEQLRKSEEKLVEFSKQAEGLAQKNLALQAQIRESQSEVVFNEILERFQELKLEFENSTKEQEKEVLTEDKETFESDIQKWDNQKHQQLLELKHQIIDLTASSDDKYQIQRLHYDLGRYKSSERDWSIKINRLEEELNLWKNKFVEISSQIEKVDRDHQISEKMSQKKVSDLRRIIKLQHIQFCRKYTVDWRRNICGKIIGTEQRTAPFSLSFNEIKKH</sequence>
<gene>
    <name evidence="3" type="primary">LOC115875598</name>
</gene>
<evidence type="ECO:0000313" key="3">
    <source>
        <dbReference type="RefSeq" id="XP_030746954.1"/>
    </source>
</evidence>
<keyword evidence="2" id="KW-1185">Reference proteome</keyword>
<accession>A0A6J2X7V7</accession>
<dbReference type="RefSeq" id="XP_030746954.1">
    <property type="nucleotide sequence ID" value="XM_030891094.1"/>
</dbReference>
<name>A0A6J2X7V7_SITOR</name>
<keyword evidence="1" id="KW-0175">Coiled coil</keyword>
<dbReference type="Proteomes" id="UP000504635">
    <property type="component" value="Unplaced"/>
</dbReference>
<organism evidence="2 3">
    <name type="scientific">Sitophilus oryzae</name>
    <name type="common">Rice weevil</name>
    <name type="synonym">Curculio oryzae</name>
    <dbReference type="NCBI Taxonomy" id="7048"/>
    <lineage>
        <taxon>Eukaryota</taxon>
        <taxon>Metazoa</taxon>
        <taxon>Ecdysozoa</taxon>
        <taxon>Arthropoda</taxon>
        <taxon>Hexapoda</taxon>
        <taxon>Insecta</taxon>
        <taxon>Pterygota</taxon>
        <taxon>Neoptera</taxon>
        <taxon>Endopterygota</taxon>
        <taxon>Coleoptera</taxon>
        <taxon>Polyphaga</taxon>
        <taxon>Cucujiformia</taxon>
        <taxon>Curculionidae</taxon>
        <taxon>Dryophthorinae</taxon>
        <taxon>Sitophilus</taxon>
    </lineage>
</organism>
<feature type="coiled-coil region" evidence="1">
    <location>
        <begin position="60"/>
        <end position="119"/>
    </location>
</feature>
<evidence type="ECO:0000313" key="2">
    <source>
        <dbReference type="Proteomes" id="UP000504635"/>
    </source>
</evidence>
<dbReference type="AlphaFoldDB" id="A0A6J2X7V7"/>
<feature type="coiled-coil region" evidence="1">
    <location>
        <begin position="276"/>
        <end position="303"/>
    </location>
</feature>
<dbReference type="OrthoDB" id="6351660at2759"/>
<dbReference type="GeneID" id="115875598"/>
<evidence type="ECO:0000256" key="1">
    <source>
        <dbReference type="SAM" id="Coils"/>
    </source>
</evidence>